<dbReference type="AlphaFoldDB" id="A0A414HUZ6"/>
<gene>
    <name evidence="1" type="ORF">DW780_01055</name>
    <name evidence="2" type="ORF">KQP68_03160</name>
</gene>
<evidence type="ECO:0000313" key="1">
    <source>
        <dbReference type="EMBL" id="RHD91621.1"/>
    </source>
</evidence>
<sequence length="100" mass="11453">MKTGIEIIAEERKRQIEVEEWTPEEDDLYTAGQLALAGATYAIPTFCRDDYGGYVYSTDVPIMFPFSPEWWKPTPDDRIRELAKAGALIAAEIDRLQRIK</sequence>
<dbReference type="RefSeq" id="WP_118214325.1">
    <property type="nucleotide sequence ID" value="NZ_CP083680.1"/>
</dbReference>
<organism evidence="1 3">
    <name type="scientific">Bacteroides thetaiotaomicron</name>
    <dbReference type="NCBI Taxonomy" id="818"/>
    <lineage>
        <taxon>Bacteria</taxon>
        <taxon>Pseudomonadati</taxon>
        <taxon>Bacteroidota</taxon>
        <taxon>Bacteroidia</taxon>
        <taxon>Bacteroidales</taxon>
        <taxon>Bacteroidaceae</taxon>
        <taxon>Bacteroides</taxon>
    </lineage>
</organism>
<dbReference type="Proteomes" id="UP000284785">
    <property type="component" value="Unassembled WGS sequence"/>
</dbReference>
<dbReference type="EMBL" id="CP083680">
    <property type="protein sequence ID" value="UYU67294.1"/>
    <property type="molecule type" value="Genomic_DNA"/>
</dbReference>
<protein>
    <submittedName>
        <fullName evidence="1">Uncharacterized protein</fullName>
    </submittedName>
</protein>
<evidence type="ECO:0000313" key="2">
    <source>
        <dbReference type="EMBL" id="UYU67294.1"/>
    </source>
</evidence>
<reference evidence="1 3" key="1">
    <citation type="submission" date="2018-08" db="EMBL/GenBank/DDBJ databases">
        <title>A genome reference for cultivated species of the human gut microbiota.</title>
        <authorList>
            <person name="Zou Y."/>
            <person name="Xue W."/>
            <person name="Luo G."/>
        </authorList>
    </citation>
    <scope>NUCLEOTIDE SEQUENCE [LARGE SCALE GENOMIC DNA]</scope>
    <source>
        <strain evidence="1 3">AM30-26</strain>
    </source>
</reference>
<name>A0A414HUZ6_BACT4</name>
<reference evidence="2 4" key="2">
    <citation type="submission" date="2021-06" db="EMBL/GenBank/DDBJ databases">
        <title>Interrogation of the integrated mobile genetic elements in gut-associated Bacteroides with a consensus prediction approach.</title>
        <authorList>
            <person name="Campbell D.E."/>
            <person name="Leigh J.R."/>
            <person name="Kim T."/>
            <person name="England W."/>
            <person name="Whitaker R.J."/>
            <person name="Degnan P.H."/>
        </authorList>
    </citation>
    <scope>NUCLEOTIDE SEQUENCE [LARGE SCALE GENOMIC DNA]</scope>
    <source>
        <strain evidence="2 4">WAL8669</strain>
    </source>
</reference>
<proteinExistence type="predicted"/>
<evidence type="ECO:0000313" key="3">
    <source>
        <dbReference type="Proteomes" id="UP000284785"/>
    </source>
</evidence>
<dbReference type="Proteomes" id="UP001156218">
    <property type="component" value="Chromosome"/>
</dbReference>
<dbReference type="EMBL" id="QSJP01000001">
    <property type="protein sequence ID" value="RHD91621.1"/>
    <property type="molecule type" value="Genomic_DNA"/>
</dbReference>
<evidence type="ECO:0000313" key="4">
    <source>
        <dbReference type="Proteomes" id="UP001156218"/>
    </source>
</evidence>
<accession>A0A414HUZ6</accession>